<dbReference type="VEuPathDB" id="TriTrypDB:TcG_03502"/>
<dbReference type="VEuPathDB" id="TriTrypDB:BCY84_01964"/>
<dbReference type="GO" id="GO:0005783">
    <property type="term" value="C:endoplasmic reticulum"/>
    <property type="evidence" value="ECO:0007669"/>
    <property type="project" value="TreeGrafter"/>
</dbReference>
<dbReference type="AlphaFoldDB" id="A0A2V2UYA5"/>
<keyword evidence="4" id="KW-0067">ATP-binding</keyword>
<evidence type="ECO:0000256" key="4">
    <source>
        <dbReference type="ARBA" id="ARBA00022840"/>
    </source>
</evidence>
<feature type="domain" description="AMP-dependent synthetase/ligase" evidence="5">
    <location>
        <begin position="110"/>
        <end position="520"/>
    </location>
</feature>
<sequence>MGVCLASLMVRRSRISEVPDRYIEERRRYGPVAVACAPPEDDVSSAVYRAAGITDEEHRRICKEWYEGENIVHRLEEICAERSDRRALAYRTVQKVETEKKTDSKGHTRNWEVTYFNDPTYMTYNEFWSRLIAFGKGLRELGLAEGAAVAIAEDVRWEWLASVLAGWTQGLISVTVYANLGEAALLHAFKEAECPALICNGNAVKKLLPLLHKAKLNKTMVIYLDALPAGVDAEGMMLLSWTDVLQKGLQSCFSYTIPSDCNRTALIMYTSGTVAEPKGVIHTFGSLKTGAAALEDRLTELLGPKEEGETYLAYLPLAHILEFITEMIMLNRGSLLCYGSPRTLSDMSARPRGDLAEFRPMMFVGVPRIFETIRKNVESQLPPVGSVKRSIFDAAYAERLRAIEDGKDTPFLNEKVFSLPRAMFGGKLRGIVCGGAPLGSKTQTFMNVVFGVPMAQGYGLTETCCNGSIQRTGELHPAAGQLLKGVEAKLCDTEEYKHTDTPYPRGALLLRGPALFKGYLKQEEATSEVFTEKGGWFHTGDVVEMDDSGCLRIIGRVKALAKNLLGEYIAIESLEALYGQHELVSPNGVCVLVHPQRAYICALVLTEQPKAMNFASVHKIPGNWPEILQEPLFHQRAAEALTALAKAEGRRPFELLRHVRVLKDEWTPENGIMTASMKIRRSAVDKRYADYIEQLFEDE</sequence>
<comment type="caution">
    <text evidence="6">The sequence shown here is derived from an EMBL/GenBank/DDBJ whole genome shotgun (WGS) entry which is preliminary data.</text>
</comment>
<comment type="similarity">
    <text evidence="1">Belongs to the ATP-dependent AMP-binding enzyme family.</text>
</comment>
<dbReference type="VEuPathDB" id="TriTrypDB:C4B63_85g51"/>
<dbReference type="Gene3D" id="3.40.50.12780">
    <property type="entry name" value="N-terminal domain of ligase-like"/>
    <property type="match status" value="1"/>
</dbReference>
<dbReference type="VEuPathDB" id="TriTrypDB:TcCLB.506261.10"/>
<dbReference type="SUPFAM" id="SSF56801">
    <property type="entry name" value="Acetyl-CoA synthetase-like"/>
    <property type="match status" value="1"/>
</dbReference>
<dbReference type="VEuPathDB" id="TriTrypDB:TcCL_ESM12013"/>
<dbReference type="VEuPathDB" id="TriTrypDB:TcBrA4_0095380"/>
<dbReference type="InterPro" id="IPR000873">
    <property type="entry name" value="AMP-dep_synth/lig_dom"/>
</dbReference>
<dbReference type="VEuPathDB" id="TriTrypDB:TcCLB.506829.100"/>
<reference evidence="6 7" key="1">
    <citation type="journal article" date="2018" name="Microb. Genom.">
        <title>Expanding an expanded genome: long-read sequencing of Trypanosoma cruzi.</title>
        <authorList>
            <person name="Berna L."/>
            <person name="Rodriguez M."/>
            <person name="Chiribao M.L."/>
            <person name="Parodi-Talice A."/>
            <person name="Pita S."/>
            <person name="Rijo G."/>
            <person name="Alvarez-Valin F."/>
            <person name="Robello C."/>
        </authorList>
    </citation>
    <scope>NUCLEOTIDE SEQUENCE [LARGE SCALE GENOMIC DNA]</scope>
    <source>
        <strain evidence="6 7">Dm28c</strain>
    </source>
</reference>
<dbReference type="Pfam" id="PF00501">
    <property type="entry name" value="AMP-binding"/>
    <property type="match status" value="1"/>
</dbReference>
<proteinExistence type="inferred from homology"/>
<keyword evidence="2" id="KW-0436">Ligase</keyword>
<dbReference type="Proteomes" id="UP000246121">
    <property type="component" value="Unassembled WGS sequence"/>
</dbReference>
<dbReference type="VEuPathDB" id="TriTrypDB:ECC02_006644"/>
<name>A0A2V2UYA5_TRYCR</name>
<evidence type="ECO:0000256" key="2">
    <source>
        <dbReference type="ARBA" id="ARBA00022598"/>
    </source>
</evidence>
<evidence type="ECO:0000256" key="1">
    <source>
        <dbReference type="ARBA" id="ARBA00006432"/>
    </source>
</evidence>
<evidence type="ECO:0000259" key="5">
    <source>
        <dbReference type="Pfam" id="PF00501"/>
    </source>
</evidence>
<dbReference type="VEuPathDB" id="TriTrypDB:TcCLB.504177.20"/>
<dbReference type="VEuPathDB" id="TriTrypDB:TCDM_06202"/>
<dbReference type="PANTHER" id="PTHR43272:SF83">
    <property type="entry name" value="ACYL-COA SYNTHETASE LONG-CHAIN, ISOFORM J"/>
    <property type="match status" value="1"/>
</dbReference>
<organism evidence="6 7">
    <name type="scientific">Trypanosoma cruzi</name>
    <dbReference type="NCBI Taxonomy" id="5693"/>
    <lineage>
        <taxon>Eukaryota</taxon>
        <taxon>Discoba</taxon>
        <taxon>Euglenozoa</taxon>
        <taxon>Kinetoplastea</taxon>
        <taxon>Metakinetoplastina</taxon>
        <taxon>Trypanosomatida</taxon>
        <taxon>Trypanosomatidae</taxon>
        <taxon>Trypanosoma</taxon>
        <taxon>Schizotrypanum</taxon>
    </lineage>
</organism>
<evidence type="ECO:0000313" key="7">
    <source>
        <dbReference type="Proteomes" id="UP000246121"/>
    </source>
</evidence>
<dbReference type="VEuPathDB" id="TriTrypDB:TCSYLVIO_003438"/>
<dbReference type="InterPro" id="IPR042099">
    <property type="entry name" value="ANL_N_sf"/>
</dbReference>
<dbReference type="GO" id="GO:0004467">
    <property type="term" value="F:long-chain fatty acid-CoA ligase activity"/>
    <property type="evidence" value="ECO:0007669"/>
    <property type="project" value="UniProtKB-ARBA"/>
</dbReference>
<dbReference type="VEuPathDB" id="TriTrypDB:Tc_MARK_2149"/>
<gene>
    <name evidence="6" type="ORF">C4B63_85g51</name>
</gene>
<dbReference type="GO" id="GO:0016020">
    <property type="term" value="C:membrane"/>
    <property type="evidence" value="ECO:0007669"/>
    <property type="project" value="TreeGrafter"/>
</dbReference>
<keyword evidence="3" id="KW-0547">Nucleotide-binding</keyword>
<dbReference type="VEuPathDB" id="TriTrypDB:C3747_34g371"/>
<accession>A0A2V2UYA5</accession>
<evidence type="ECO:0000256" key="3">
    <source>
        <dbReference type="ARBA" id="ARBA00022741"/>
    </source>
</evidence>
<dbReference type="GO" id="GO:0005524">
    <property type="term" value="F:ATP binding"/>
    <property type="evidence" value="ECO:0007669"/>
    <property type="project" value="UniProtKB-KW"/>
</dbReference>
<dbReference type="VEuPathDB" id="TriTrypDB:TcYC6_0084410"/>
<evidence type="ECO:0000313" key="6">
    <source>
        <dbReference type="EMBL" id="PWU87758.1"/>
    </source>
</evidence>
<dbReference type="EMBL" id="PRFA01000085">
    <property type="protein sequence ID" value="PWU87758.1"/>
    <property type="molecule type" value="Genomic_DNA"/>
</dbReference>
<dbReference type="PANTHER" id="PTHR43272">
    <property type="entry name" value="LONG-CHAIN-FATTY-ACID--COA LIGASE"/>
    <property type="match status" value="1"/>
</dbReference>
<protein>
    <submittedName>
        <fullName evidence="6">Putative fatty acyl CoA syntetase 1</fullName>
    </submittedName>
</protein>